<reference evidence="6 7" key="1">
    <citation type="submission" date="2017-10" db="EMBL/GenBank/DDBJ databases">
        <title>Frigbacter circumglobatus gen. nov. sp. nov., isolated from sediment cultured in situ.</title>
        <authorList>
            <person name="Zhao Z."/>
        </authorList>
    </citation>
    <scope>NUCLEOTIDE SEQUENCE [LARGE SCALE GENOMIC DNA]</scope>
    <source>
        <strain evidence="6 7">ZYL</strain>
    </source>
</reference>
<keyword evidence="7" id="KW-1185">Reference proteome</keyword>
<evidence type="ECO:0000256" key="4">
    <source>
        <dbReference type="PROSITE-ProRule" id="PRU00335"/>
    </source>
</evidence>
<evidence type="ECO:0000313" key="6">
    <source>
        <dbReference type="EMBL" id="PHZ85817.1"/>
    </source>
</evidence>
<dbReference type="RefSeq" id="WP_099471402.1">
    <property type="nucleotide sequence ID" value="NZ_CP041025.1"/>
</dbReference>
<accession>A0A2G4YU63</accession>
<dbReference type="InterPro" id="IPR041490">
    <property type="entry name" value="KstR2_TetR_C"/>
</dbReference>
<evidence type="ECO:0000256" key="3">
    <source>
        <dbReference type="ARBA" id="ARBA00023163"/>
    </source>
</evidence>
<name>A0A2G4YU63_9PROT</name>
<dbReference type="InterPro" id="IPR009057">
    <property type="entry name" value="Homeodomain-like_sf"/>
</dbReference>
<dbReference type="InParanoid" id="A0A2G4YU63"/>
<evidence type="ECO:0000256" key="2">
    <source>
        <dbReference type="ARBA" id="ARBA00023125"/>
    </source>
</evidence>
<dbReference type="GO" id="GO:0000976">
    <property type="term" value="F:transcription cis-regulatory region binding"/>
    <property type="evidence" value="ECO:0007669"/>
    <property type="project" value="TreeGrafter"/>
</dbReference>
<organism evidence="6 7">
    <name type="scientific">Paremcibacter congregatus</name>
    <dbReference type="NCBI Taxonomy" id="2043170"/>
    <lineage>
        <taxon>Bacteria</taxon>
        <taxon>Pseudomonadati</taxon>
        <taxon>Pseudomonadota</taxon>
        <taxon>Alphaproteobacteria</taxon>
        <taxon>Emcibacterales</taxon>
        <taxon>Emcibacteraceae</taxon>
        <taxon>Paremcibacter</taxon>
    </lineage>
</organism>
<dbReference type="Gene3D" id="1.10.357.10">
    <property type="entry name" value="Tetracycline Repressor, domain 2"/>
    <property type="match status" value="1"/>
</dbReference>
<dbReference type="PANTHER" id="PTHR30055:SF234">
    <property type="entry name" value="HTH-TYPE TRANSCRIPTIONAL REGULATOR BETI"/>
    <property type="match status" value="1"/>
</dbReference>
<keyword evidence="3" id="KW-0804">Transcription</keyword>
<keyword evidence="1" id="KW-0805">Transcription regulation</keyword>
<dbReference type="GO" id="GO:0003700">
    <property type="term" value="F:DNA-binding transcription factor activity"/>
    <property type="evidence" value="ECO:0007669"/>
    <property type="project" value="TreeGrafter"/>
</dbReference>
<evidence type="ECO:0000259" key="5">
    <source>
        <dbReference type="PROSITE" id="PS50977"/>
    </source>
</evidence>
<dbReference type="EMBL" id="PDEM01000009">
    <property type="protein sequence ID" value="PHZ85817.1"/>
    <property type="molecule type" value="Genomic_DNA"/>
</dbReference>
<keyword evidence="2 4" id="KW-0238">DNA-binding</keyword>
<dbReference type="PROSITE" id="PS50977">
    <property type="entry name" value="HTH_TETR_2"/>
    <property type="match status" value="1"/>
</dbReference>
<proteinExistence type="predicted"/>
<evidence type="ECO:0000256" key="1">
    <source>
        <dbReference type="ARBA" id="ARBA00023015"/>
    </source>
</evidence>
<dbReference type="PRINTS" id="PR00455">
    <property type="entry name" value="HTHTETR"/>
</dbReference>
<dbReference type="Pfam" id="PF17932">
    <property type="entry name" value="TetR_C_24"/>
    <property type="match status" value="1"/>
</dbReference>
<dbReference type="InterPro" id="IPR001647">
    <property type="entry name" value="HTH_TetR"/>
</dbReference>
<dbReference type="SUPFAM" id="SSF48498">
    <property type="entry name" value="Tetracyclin repressor-like, C-terminal domain"/>
    <property type="match status" value="1"/>
</dbReference>
<evidence type="ECO:0000313" key="7">
    <source>
        <dbReference type="Proteomes" id="UP000229730"/>
    </source>
</evidence>
<dbReference type="Pfam" id="PF00440">
    <property type="entry name" value="TetR_N"/>
    <property type="match status" value="1"/>
</dbReference>
<dbReference type="InterPro" id="IPR050109">
    <property type="entry name" value="HTH-type_TetR-like_transc_reg"/>
</dbReference>
<dbReference type="OrthoDB" id="9779746at2"/>
<dbReference type="InterPro" id="IPR036271">
    <property type="entry name" value="Tet_transcr_reg_TetR-rel_C_sf"/>
</dbReference>
<dbReference type="AlphaFoldDB" id="A0A2G4YU63"/>
<dbReference type="SUPFAM" id="SSF46689">
    <property type="entry name" value="Homeodomain-like"/>
    <property type="match status" value="1"/>
</dbReference>
<feature type="domain" description="HTH tetR-type" evidence="5">
    <location>
        <begin position="10"/>
        <end position="70"/>
    </location>
</feature>
<comment type="caution">
    <text evidence="6">The sequence shown here is derived from an EMBL/GenBank/DDBJ whole genome shotgun (WGS) entry which is preliminary data.</text>
</comment>
<dbReference type="PANTHER" id="PTHR30055">
    <property type="entry name" value="HTH-TYPE TRANSCRIPTIONAL REGULATOR RUTR"/>
    <property type="match status" value="1"/>
</dbReference>
<dbReference type="Proteomes" id="UP000229730">
    <property type="component" value="Unassembled WGS sequence"/>
</dbReference>
<gene>
    <name evidence="6" type="ORF">CRD36_03820</name>
</gene>
<feature type="DNA-binding region" description="H-T-H motif" evidence="4">
    <location>
        <begin position="33"/>
        <end position="52"/>
    </location>
</feature>
<protein>
    <submittedName>
        <fullName evidence="6">TetR family transcriptional regulator</fullName>
    </submittedName>
</protein>
<dbReference type="Gene3D" id="1.10.10.60">
    <property type="entry name" value="Homeodomain-like"/>
    <property type="match status" value="1"/>
</dbReference>
<sequence length="205" mass="23598">MARKQAEDYDDRRRSILDKAAELFADKGYARSSISELAKACGASKSWLYHYYPSKEAILFDIMRLHVMELVTMAEAALVHDGTPKEKFQILARNFMNIYVNAGSKHVILLNDRGCLPDEMRREILGLQERVVNTVVKLVLELNPGLDRSQDYKKPVTMAFLGMINWTYIWFRKDGPVSQEQFADLAVEVFMNGFMSLDPEKLQRI</sequence>